<name>A0A812EM70_ACAPH</name>
<evidence type="ECO:0000313" key="3">
    <source>
        <dbReference type="Proteomes" id="UP000597762"/>
    </source>
</evidence>
<accession>A0A812EM70</accession>
<evidence type="ECO:0000256" key="1">
    <source>
        <dbReference type="SAM" id="Phobius"/>
    </source>
</evidence>
<dbReference type="Proteomes" id="UP000597762">
    <property type="component" value="Unassembled WGS sequence"/>
</dbReference>
<feature type="transmembrane region" description="Helical" evidence="1">
    <location>
        <begin position="150"/>
        <end position="174"/>
    </location>
</feature>
<evidence type="ECO:0000313" key="2">
    <source>
        <dbReference type="EMBL" id="CAE1325451.1"/>
    </source>
</evidence>
<keyword evidence="1" id="KW-1133">Transmembrane helix</keyword>
<keyword evidence="3" id="KW-1185">Reference proteome</keyword>
<keyword evidence="1" id="KW-0472">Membrane</keyword>
<protein>
    <submittedName>
        <fullName evidence="2">EML1_2</fullName>
    </submittedName>
</protein>
<keyword evidence="1" id="KW-0812">Transmembrane</keyword>
<proteinExistence type="predicted"/>
<reference evidence="2" key="1">
    <citation type="submission" date="2021-01" db="EMBL/GenBank/DDBJ databases">
        <authorList>
            <person name="Li R."/>
            <person name="Bekaert M."/>
        </authorList>
    </citation>
    <scope>NUCLEOTIDE SEQUENCE</scope>
    <source>
        <strain evidence="2">Farmed</strain>
    </source>
</reference>
<dbReference type="AlphaFoldDB" id="A0A812EM70"/>
<dbReference type="OrthoDB" id="6136786at2759"/>
<gene>
    <name evidence="2" type="ORF">SPHA_75130</name>
</gene>
<sequence>MWIVGFQSRTNERCVRVHLSVYVDRRFPATDKRSLCPCAFFCACGSSVFRIDVSVCIFHRRRIIGFQPRKINRWVRVHLPVICESLYLIHESVCVVAFSRVWDSLALSHVPVLGVGCEASSNVCKASHLSRSPSSGIAITVNEILTIYRVLGPSAVVCSVGLLFAASFYCYCYLSVDSRLKRKKQESPPEKEYSANASLKNSTLKENNVYSMPTGSSSINRLGVACQGGIVEGYLVIHDGSDDHYITRLNG</sequence>
<dbReference type="EMBL" id="CAHIKZ030005451">
    <property type="protein sequence ID" value="CAE1325451.1"/>
    <property type="molecule type" value="Genomic_DNA"/>
</dbReference>
<organism evidence="2 3">
    <name type="scientific">Acanthosepion pharaonis</name>
    <name type="common">Pharaoh cuttlefish</name>
    <name type="synonym">Sepia pharaonis</name>
    <dbReference type="NCBI Taxonomy" id="158019"/>
    <lineage>
        <taxon>Eukaryota</taxon>
        <taxon>Metazoa</taxon>
        <taxon>Spiralia</taxon>
        <taxon>Lophotrochozoa</taxon>
        <taxon>Mollusca</taxon>
        <taxon>Cephalopoda</taxon>
        <taxon>Coleoidea</taxon>
        <taxon>Decapodiformes</taxon>
        <taxon>Sepiida</taxon>
        <taxon>Sepiina</taxon>
        <taxon>Sepiidae</taxon>
        <taxon>Acanthosepion</taxon>
    </lineage>
</organism>
<comment type="caution">
    <text evidence="2">The sequence shown here is derived from an EMBL/GenBank/DDBJ whole genome shotgun (WGS) entry which is preliminary data.</text>
</comment>